<dbReference type="KEGG" id="vcy:IX92_05825"/>
<reference evidence="2 3" key="1">
    <citation type="submission" date="2014-10" db="EMBL/GenBank/DDBJ databases">
        <title>The Complete Genome Sequence for the Shellfish Pathogen Vibrio coralliilyticus RE98 Isolated from a Shellfish Hatchery.</title>
        <authorList>
            <person name="Richards G.P."/>
            <person name="Bono J.L."/>
            <person name="Watson M.A."/>
            <person name="Needleman D.S."/>
        </authorList>
    </citation>
    <scope>NUCLEOTIDE SEQUENCE [LARGE SCALE GENOMIC DNA]</scope>
    <source>
        <strain evidence="2 3">RE98</strain>
    </source>
</reference>
<sequence length="111" mass="12075">MRKFIFLVLFSILSTPIYAGNKSCGIVSLTQVYVQADRVDGSTHGNKMLIGFNSSSCPNVQLAYLENTDDAYSGMLSIALAAYTSGKSVHVMVDDSKDASGAKRIQWLAFR</sequence>
<feature type="chain" id="PRO_5042848233" evidence="1">
    <location>
        <begin position="20"/>
        <end position="111"/>
    </location>
</feature>
<accession>A0AAN0VWW0</accession>
<dbReference type="AlphaFoldDB" id="A0AAN0VWW0"/>
<evidence type="ECO:0000313" key="2">
    <source>
        <dbReference type="EMBL" id="AIW18592.1"/>
    </source>
</evidence>
<protein>
    <submittedName>
        <fullName evidence="2">Uncharacterized protein</fullName>
    </submittedName>
</protein>
<proteinExistence type="predicted"/>
<evidence type="ECO:0000256" key="1">
    <source>
        <dbReference type="SAM" id="SignalP"/>
    </source>
</evidence>
<keyword evidence="1" id="KW-0732">Signal</keyword>
<gene>
    <name evidence="2" type="ORF">IX92_05825</name>
</gene>
<dbReference type="Proteomes" id="UP000030081">
    <property type="component" value="Chromosome 1"/>
</dbReference>
<keyword evidence="3" id="KW-1185">Reference proteome</keyword>
<evidence type="ECO:0000313" key="3">
    <source>
        <dbReference type="Proteomes" id="UP000030081"/>
    </source>
</evidence>
<organism evidence="2 3">
    <name type="scientific">Vibrio coralliilyticus</name>
    <dbReference type="NCBI Taxonomy" id="190893"/>
    <lineage>
        <taxon>Bacteria</taxon>
        <taxon>Pseudomonadati</taxon>
        <taxon>Pseudomonadota</taxon>
        <taxon>Gammaproteobacteria</taxon>
        <taxon>Vibrionales</taxon>
        <taxon>Vibrionaceae</taxon>
        <taxon>Vibrio</taxon>
    </lineage>
</organism>
<feature type="signal peptide" evidence="1">
    <location>
        <begin position="1"/>
        <end position="19"/>
    </location>
</feature>
<dbReference type="RefSeq" id="WP_043007695.1">
    <property type="nucleotide sequence ID" value="NZ_CP009617.1"/>
</dbReference>
<dbReference type="EMBL" id="CP009617">
    <property type="protein sequence ID" value="AIW18592.1"/>
    <property type="molecule type" value="Genomic_DNA"/>
</dbReference>
<name>A0AAN0VWW0_9VIBR</name>